<dbReference type="AlphaFoldDB" id="A0A158KB57"/>
<proteinExistence type="predicted"/>
<organism evidence="2 3">
    <name type="scientific">Caballeronia telluris</name>
    <dbReference type="NCBI Taxonomy" id="326475"/>
    <lineage>
        <taxon>Bacteria</taxon>
        <taxon>Pseudomonadati</taxon>
        <taxon>Pseudomonadota</taxon>
        <taxon>Betaproteobacteria</taxon>
        <taxon>Burkholderiales</taxon>
        <taxon>Burkholderiaceae</taxon>
        <taxon>Caballeronia</taxon>
    </lineage>
</organism>
<evidence type="ECO:0000313" key="3">
    <source>
        <dbReference type="Proteomes" id="UP000054717"/>
    </source>
</evidence>
<comment type="caution">
    <text evidence="2">The sequence shown here is derived from an EMBL/GenBank/DDBJ whole genome shotgun (WGS) entry which is preliminary data.</text>
</comment>
<feature type="region of interest" description="Disordered" evidence="1">
    <location>
        <begin position="1"/>
        <end position="68"/>
    </location>
</feature>
<reference evidence="2" key="1">
    <citation type="submission" date="2016-01" db="EMBL/GenBank/DDBJ databases">
        <authorList>
            <person name="Peeters Charlotte."/>
        </authorList>
    </citation>
    <scope>NUCLEOTIDE SEQUENCE</scope>
    <source>
        <strain evidence="2">LMG 22936</strain>
    </source>
</reference>
<gene>
    <name evidence="2" type="ORF">AWB66_05828</name>
</gene>
<name>A0A158KB57_9BURK</name>
<dbReference type="STRING" id="326475.AWB66_05828"/>
<accession>A0A158KB57</accession>
<evidence type="ECO:0000256" key="1">
    <source>
        <dbReference type="SAM" id="MobiDB-lite"/>
    </source>
</evidence>
<protein>
    <submittedName>
        <fullName evidence="2">Uncharacterized protein</fullName>
    </submittedName>
</protein>
<feature type="compositionally biased region" description="Low complexity" evidence="1">
    <location>
        <begin position="14"/>
        <end position="33"/>
    </location>
</feature>
<evidence type="ECO:0000313" key="2">
    <source>
        <dbReference type="EMBL" id="SAL78378.1"/>
    </source>
</evidence>
<dbReference type="EMBL" id="FCNZ02000041">
    <property type="protein sequence ID" value="SAL78378.1"/>
    <property type="molecule type" value="Genomic_DNA"/>
</dbReference>
<sequence length="68" mass="7556">MRPFAHLHGPRLTPGPVTGVGQTGTRRSTGQQQDDLKQWEQSFPALDPVDMASDQSFPASDPPAWIWR</sequence>
<keyword evidence="3" id="KW-1185">Reference proteome</keyword>
<dbReference type="Proteomes" id="UP000054717">
    <property type="component" value="Unassembled WGS sequence"/>
</dbReference>